<dbReference type="FunFam" id="3.30.200.20:FF:000200">
    <property type="entry name" value="Serine/threonine-protein kinase RIO3"/>
    <property type="match status" value="1"/>
</dbReference>
<dbReference type="SMART" id="SM00090">
    <property type="entry name" value="RIO"/>
    <property type="match status" value="1"/>
</dbReference>
<evidence type="ECO:0000256" key="6">
    <source>
        <dbReference type="ARBA" id="ARBA00022517"/>
    </source>
</evidence>
<evidence type="ECO:0000256" key="9">
    <source>
        <dbReference type="ARBA" id="ARBA00022588"/>
    </source>
</evidence>
<dbReference type="GO" id="GO:0004674">
    <property type="term" value="F:protein serine/threonine kinase activity"/>
    <property type="evidence" value="ECO:0007669"/>
    <property type="project" value="UniProtKB-KW"/>
</dbReference>
<keyword evidence="15" id="KW-0460">Magnesium</keyword>
<dbReference type="GO" id="GO:0045087">
    <property type="term" value="P:innate immune response"/>
    <property type="evidence" value="ECO:0007669"/>
    <property type="project" value="UniProtKB-KW"/>
</dbReference>
<dbReference type="Proteomes" id="UP000440578">
    <property type="component" value="Unassembled WGS sequence"/>
</dbReference>
<dbReference type="EC" id="2.7.11.1" evidence="4"/>
<accession>A0A6A4WRC1</accession>
<name>A0A6A4WRC1_AMPAM</name>
<dbReference type="EMBL" id="VIIS01000477">
    <property type="protein sequence ID" value="KAF0308583.1"/>
    <property type="molecule type" value="Genomic_DNA"/>
</dbReference>
<organism evidence="24 25">
    <name type="scientific">Amphibalanus amphitrite</name>
    <name type="common">Striped barnacle</name>
    <name type="synonym">Balanus amphitrite</name>
    <dbReference type="NCBI Taxonomy" id="1232801"/>
    <lineage>
        <taxon>Eukaryota</taxon>
        <taxon>Metazoa</taxon>
        <taxon>Ecdysozoa</taxon>
        <taxon>Arthropoda</taxon>
        <taxon>Crustacea</taxon>
        <taxon>Multicrustacea</taxon>
        <taxon>Cirripedia</taxon>
        <taxon>Thoracica</taxon>
        <taxon>Thoracicalcarea</taxon>
        <taxon>Balanomorpha</taxon>
        <taxon>Balanoidea</taxon>
        <taxon>Balanidae</taxon>
        <taxon>Amphibalaninae</taxon>
        <taxon>Amphibalanus</taxon>
    </lineage>
</organism>
<evidence type="ECO:0000259" key="23">
    <source>
        <dbReference type="SMART" id="SM00090"/>
    </source>
</evidence>
<evidence type="ECO:0000256" key="18">
    <source>
        <dbReference type="ARBA" id="ARBA00047899"/>
    </source>
</evidence>
<dbReference type="InterPro" id="IPR000687">
    <property type="entry name" value="RIO_kinase"/>
</dbReference>
<dbReference type="GO" id="GO:0051607">
    <property type="term" value="P:defense response to virus"/>
    <property type="evidence" value="ECO:0007669"/>
    <property type="project" value="UniProtKB-KW"/>
</dbReference>
<keyword evidence="16" id="KW-0391">Immunity</keyword>
<reference evidence="24 25" key="1">
    <citation type="submission" date="2019-07" db="EMBL/GenBank/DDBJ databases">
        <title>Draft genome assembly of a fouling barnacle, Amphibalanus amphitrite (Darwin, 1854): The first reference genome for Thecostraca.</title>
        <authorList>
            <person name="Kim W."/>
        </authorList>
    </citation>
    <scope>NUCLEOTIDE SEQUENCE [LARGE SCALE GENOMIC DNA]</scope>
    <source>
        <strain evidence="24">SNU_AA5</strain>
        <tissue evidence="24">Soma without cirri and trophi</tissue>
    </source>
</reference>
<evidence type="ECO:0000256" key="13">
    <source>
        <dbReference type="ARBA" id="ARBA00022777"/>
    </source>
</evidence>
<evidence type="ECO:0000256" key="19">
    <source>
        <dbReference type="ARBA" id="ARBA00048679"/>
    </source>
</evidence>
<evidence type="ECO:0000256" key="17">
    <source>
        <dbReference type="ARBA" id="ARBA00023118"/>
    </source>
</evidence>
<evidence type="ECO:0000256" key="16">
    <source>
        <dbReference type="ARBA" id="ARBA00022859"/>
    </source>
</evidence>
<proteinExistence type="inferred from homology"/>
<comment type="caution">
    <text evidence="24">The sequence shown here is derived from an EMBL/GenBank/DDBJ whole genome shotgun (WGS) entry which is preliminary data.</text>
</comment>
<evidence type="ECO:0000256" key="2">
    <source>
        <dbReference type="ARBA" id="ARBA00004496"/>
    </source>
</evidence>
<dbReference type="GO" id="GO:0046872">
    <property type="term" value="F:metal ion binding"/>
    <property type="evidence" value="ECO:0007669"/>
    <property type="project" value="UniProtKB-KW"/>
</dbReference>
<evidence type="ECO:0000256" key="14">
    <source>
        <dbReference type="ARBA" id="ARBA00022840"/>
    </source>
</evidence>
<dbReference type="PIRSF" id="PIRSF038146">
    <property type="entry name" value="Ser/Thr_PK_RIO3"/>
    <property type="match status" value="1"/>
</dbReference>
<comment type="similarity">
    <text evidence="3">Belongs to the protein kinase superfamily. RIO-type Ser/Thr kinase family.</text>
</comment>
<dbReference type="Pfam" id="PF01163">
    <property type="entry name" value="RIO1"/>
    <property type="match status" value="1"/>
</dbReference>
<evidence type="ECO:0000256" key="4">
    <source>
        <dbReference type="ARBA" id="ARBA00012513"/>
    </source>
</evidence>
<dbReference type="PANTHER" id="PTHR45723">
    <property type="entry name" value="SERINE/THREONINE-PROTEIN KINASE RIO1"/>
    <property type="match status" value="1"/>
</dbReference>
<evidence type="ECO:0000256" key="12">
    <source>
        <dbReference type="ARBA" id="ARBA00022741"/>
    </source>
</evidence>
<evidence type="ECO:0000256" key="22">
    <source>
        <dbReference type="ARBA" id="ARBA00076006"/>
    </source>
</evidence>
<dbReference type="AlphaFoldDB" id="A0A6A4WRC1"/>
<keyword evidence="25" id="KW-1185">Reference proteome</keyword>
<evidence type="ECO:0000256" key="1">
    <source>
        <dbReference type="ARBA" id="ARBA00001946"/>
    </source>
</evidence>
<comment type="subunit">
    <text evidence="20">Interacts with CASP10. Interacts with IRF3; RIOK3 probably mediates the interaction of TBK1 with IRF3. Associated with 40S pre-ribosomal particles.</text>
</comment>
<evidence type="ECO:0000256" key="3">
    <source>
        <dbReference type="ARBA" id="ARBA00009196"/>
    </source>
</evidence>
<keyword evidence="13 24" id="KW-0418">Kinase</keyword>
<keyword evidence="17" id="KW-0051">Antiviral defense</keyword>
<evidence type="ECO:0000256" key="11">
    <source>
        <dbReference type="ARBA" id="ARBA00022723"/>
    </source>
</evidence>
<feature type="domain" description="RIO kinase" evidence="23">
    <location>
        <begin position="219"/>
        <end position="413"/>
    </location>
</feature>
<keyword evidence="14" id="KW-0067">ATP-binding</keyword>
<comment type="subcellular location">
    <subcellularLocation>
        <location evidence="2">Cytoplasm</location>
    </subcellularLocation>
</comment>
<dbReference type="Gene3D" id="3.30.200.20">
    <property type="entry name" value="Phosphorylase Kinase, domain 1"/>
    <property type="match status" value="1"/>
</dbReference>
<comment type="cofactor">
    <cofactor evidence="1">
        <name>Mg(2+)</name>
        <dbReference type="ChEBI" id="CHEBI:18420"/>
    </cofactor>
</comment>
<dbReference type="InterPro" id="IPR018934">
    <property type="entry name" value="RIO_dom"/>
</dbReference>
<dbReference type="GO" id="GO:0005524">
    <property type="term" value="F:ATP binding"/>
    <property type="evidence" value="ECO:0007669"/>
    <property type="project" value="UniProtKB-KW"/>
</dbReference>
<evidence type="ECO:0000313" key="25">
    <source>
        <dbReference type="Proteomes" id="UP000440578"/>
    </source>
</evidence>
<comment type="catalytic activity">
    <reaction evidence="18">
        <text>L-threonyl-[protein] + ATP = O-phospho-L-threonyl-[protein] + ADP + H(+)</text>
        <dbReference type="Rhea" id="RHEA:46608"/>
        <dbReference type="Rhea" id="RHEA-COMP:11060"/>
        <dbReference type="Rhea" id="RHEA-COMP:11605"/>
        <dbReference type="ChEBI" id="CHEBI:15378"/>
        <dbReference type="ChEBI" id="CHEBI:30013"/>
        <dbReference type="ChEBI" id="CHEBI:30616"/>
        <dbReference type="ChEBI" id="CHEBI:61977"/>
        <dbReference type="ChEBI" id="CHEBI:456216"/>
        <dbReference type="EC" id="2.7.11.1"/>
    </reaction>
</comment>
<keyword evidence="9" id="KW-0399">Innate immunity</keyword>
<evidence type="ECO:0000256" key="20">
    <source>
        <dbReference type="ARBA" id="ARBA00064322"/>
    </source>
</evidence>
<evidence type="ECO:0000313" key="24">
    <source>
        <dbReference type="EMBL" id="KAF0308583.1"/>
    </source>
</evidence>
<comment type="catalytic activity">
    <reaction evidence="19">
        <text>L-seryl-[protein] + ATP = O-phospho-L-seryl-[protein] + ADP + H(+)</text>
        <dbReference type="Rhea" id="RHEA:17989"/>
        <dbReference type="Rhea" id="RHEA-COMP:9863"/>
        <dbReference type="Rhea" id="RHEA-COMP:11604"/>
        <dbReference type="ChEBI" id="CHEBI:15378"/>
        <dbReference type="ChEBI" id="CHEBI:29999"/>
        <dbReference type="ChEBI" id="CHEBI:30616"/>
        <dbReference type="ChEBI" id="CHEBI:83421"/>
        <dbReference type="ChEBI" id="CHEBI:456216"/>
        <dbReference type="EC" id="2.7.11.1"/>
    </reaction>
</comment>
<evidence type="ECO:0000256" key="15">
    <source>
        <dbReference type="ARBA" id="ARBA00022842"/>
    </source>
</evidence>
<keyword evidence="11" id="KW-0479">Metal-binding</keyword>
<keyword evidence="12" id="KW-0547">Nucleotide-binding</keyword>
<keyword evidence="10" id="KW-0808">Transferase</keyword>
<keyword evidence="8" id="KW-0597">Phosphoprotein</keyword>
<evidence type="ECO:0000256" key="8">
    <source>
        <dbReference type="ARBA" id="ARBA00022553"/>
    </source>
</evidence>
<dbReference type="GO" id="GO:0042254">
    <property type="term" value="P:ribosome biogenesis"/>
    <property type="evidence" value="ECO:0007669"/>
    <property type="project" value="UniProtKB-KW"/>
</dbReference>
<evidence type="ECO:0000256" key="10">
    <source>
        <dbReference type="ARBA" id="ARBA00022679"/>
    </source>
</evidence>
<dbReference type="GO" id="GO:0005737">
    <property type="term" value="C:cytoplasm"/>
    <property type="evidence" value="ECO:0007669"/>
    <property type="project" value="UniProtKB-SubCell"/>
</dbReference>
<evidence type="ECO:0000256" key="21">
    <source>
        <dbReference type="ARBA" id="ARBA00068351"/>
    </source>
</evidence>
<dbReference type="InterPro" id="IPR017406">
    <property type="entry name" value="Ser/Thr_kinase_Rio3"/>
</dbReference>
<keyword evidence="6" id="KW-0690">Ribosome biogenesis</keyword>
<protein>
    <recommendedName>
        <fullName evidence="21">Serine/threonine-protein kinase RIO3</fullName>
        <ecNumber evidence="4">2.7.11.1</ecNumber>
    </recommendedName>
    <alternativeName>
        <fullName evidence="22">RIO kinase 3</fullName>
    </alternativeName>
</protein>
<evidence type="ECO:0000256" key="7">
    <source>
        <dbReference type="ARBA" id="ARBA00022527"/>
    </source>
</evidence>
<sequence length="414" mass="46871">MASLSAWGSVNHAVTSLDDVMSEQLAMDLQKKEDELARAAGGWEPVGGACAAEEPLTAAEQSDVSSDLLLAQLMQDQLDRESDTLLQIEERKANGGSKVSVSYRNYRLSHSYPVLEPDEEEEDYPDDYDASRDWDSFESREREDPQIPRCGYTMHKEKMVTKHDGRIAGRKNACKVMDLPPSVCTGDGGSFDMEINNGVLNGLRQHARNVAQRRHRVNDKEDRSTSGALDRHTRLMILKMVNSGVLEDVNGAISTGKEATVFHAWGGSMENEAEDIRQVEIPDECAIKVFKTTLNEFKTREKYIKSDIRFKDKISKQNPRKMVHLWAEKEMCNLKRLTNAGIRCPLPLVLKQHVLLMSFIGDRQRPAPKLKDVLLSEKQWRQAYRQVLERAIFKSAATFRRMEVILRGPLILLG</sequence>
<keyword evidence="5" id="KW-0963">Cytoplasm</keyword>
<evidence type="ECO:0000256" key="5">
    <source>
        <dbReference type="ARBA" id="ARBA00022490"/>
    </source>
</evidence>
<dbReference type="OrthoDB" id="205248at2759"/>
<dbReference type="InterPro" id="IPR051272">
    <property type="entry name" value="RIO-type_Ser/Thr_kinase"/>
</dbReference>
<keyword evidence="7" id="KW-0723">Serine/threonine-protein kinase</keyword>
<gene>
    <name evidence="24" type="primary">RIOK3_0</name>
    <name evidence="24" type="ORF">FJT64_020192</name>
</gene>